<organism evidence="2 3">
    <name type="scientific">Lepidopterella palustris CBS 459.81</name>
    <dbReference type="NCBI Taxonomy" id="1314670"/>
    <lineage>
        <taxon>Eukaryota</taxon>
        <taxon>Fungi</taxon>
        <taxon>Dikarya</taxon>
        <taxon>Ascomycota</taxon>
        <taxon>Pezizomycotina</taxon>
        <taxon>Dothideomycetes</taxon>
        <taxon>Pleosporomycetidae</taxon>
        <taxon>Mytilinidiales</taxon>
        <taxon>Argynnaceae</taxon>
        <taxon>Lepidopterella</taxon>
    </lineage>
</organism>
<evidence type="ECO:0000313" key="3">
    <source>
        <dbReference type="Proteomes" id="UP000250266"/>
    </source>
</evidence>
<dbReference type="InterPro" id="IPR027973">
    <property type="entry name" value="FSAF1-like"/>
</dbReference>
<dbReference type="EMBL" id="KV744879">
    <property type="protein sequence ID" value="OCK82755.1"/>
    <property type="molecule type" value="Genomic_DNA"/>
</dbReference>
<feature type="compositionally biased region" description="Basic residues" evidence="1">
    <location>
        <begin position="1"/>
        <end position="11"/>
    </location>
</feature>
<evidence type="ECO:0000313" key="2">
    <source>
        <dbReference type="EMBL" id="OCK82755.1"/>
    </source>
</evidence>
<feature type="compositionally biased region" description="Polar residues" evidence="1">
    <location>
        <begin position="17"/>
        <end position="26"/>
    </location>
</feature>
<gene>
    <name evidence="2" type="ORF">K432DRAFT_292558</name>
</gene>
<dbReference type="PANTHER" id="PTHR28096">
    <property type="entry name" value="PROTEIN FAF1"/>
    <property type="match status" value="1"/>
</dbReference>
<accession>A0A8E2EFC1</accession>
<reference evidence="2 3" key="1">
    <citation type="journal article" date="2016" name="Nat. Commun.">
        <title>Ectomycorrhizal ecology is imprinted in the genome of the dominant symbiotic fungus Cenococcum geophilum.</title>
        <authorList>
            <consortium name="DOE Joint Genome Institute"/>
            <person name="Peter M."/>
            <person name="Kohler A."/>
            <person name="Ohm R.A."/>
            <person name="Kuo A."/>
            <person name="Krutzmann J."/>
            <person name="Morin E."/>
            <person name="Arend M."/>
            <person name="Barry K.W."/>
            <person name="Binder M."/>
            <person name="Choi C."/>
            <person name="Clum A."/>
            <person name="Copeland A."/>
            <person name="Grisel N."/>
            <person name="Haridas S."/>
            <person name="Kipfer T."/>
            <person name="LaButti K."/>
            <person name="Lindquist E."/>
            <person name="Lipzen A."/>
            <person name="Maire R."/>
            <person name="Meier B."/>
            <person name="Mihaltcheva S."/>
            <person name="Molinier V."/>
            <person name="Murat C."/>
            <person name="Poggeler S."/>
            <person name="Quandt C.A."/>
            <person name="Sperisen C."/>
            <person name="Tritt A."/>
            <person name="Tisserant E."/>
            <person name="Crous P.W."/>
            <person name="Henrissat B."/>
            <person name="Nehls U."/>
            <person name="Egli S."/>
            <person name="Spatafora J.W."/>
            <person name="Grigoriev I.V."/>
            <person name="Martin F.M."/>
        </authorList>
    </citation>
    <scope>NUCLEOTIDE SEQUENCE [LARGE SCALE GENOMIC DNA]</scope>
    <source>
        <strain evidence="2 3">CBS 459.81</strain>
    </source>
</reference>
<feature type="compositionally biased region" description="Gly residues" evidence="1">
    <location>
        <begin position="242"/>
        <end position="251"/>
    </location>
</feature>
<dbReference type="Pfam" id="PF15375">
    <property type="entry name" value="FSAF1"/>
    <property type="match status" value="1"/>
</dbReference>
<dbReference type="GO" id="GO:0005730">
    <property type="term" value="C:nucleolus"/>
    <property type="evidence" value="ECO:0007669"/>
    <property type="project" value="TreeGrafter"/>
</dbReference>
<sequence>MAGILGKRKRVSREGAGQQNSASRPSESPEADDIQAIFQRHFEAKFKPLDLGLEKVEIKESAQERQDEEATDWEGISSEDEKVEIVEHSARRPAGARPGKDELKAFMSSKPPSFNTTISKATQSAPAVLDDDIEALNLKNDLALQRLLRESHLLDGSTSAAANTLAPSGANRQRALDMRLQTLGSKRSILTQKNMPMSHRKGIVAKATQREESRRKEAKENGIILEAATKMKKAERRRERGIGGPGVGKFNGGTLKLSRKDVESIQGSRSNASGGRGRR</sequence>
<proteinExistence type="predicted"/>
<dbReference type="GO" id="GO:0000462">
    <property type="term" value="P:maturation of SSU-rRNA from tricistronic rRNA transcript (SSU-rRNA, 5.8S rRNA, LSU-rRNA)"/>
    <property type="evidence" value="ECO:0007669"/>
    <property type="project" value="TreeGrafter"/>
</dbReference>
<feature type="region of interest" description="Disordered" evidence="1">
    <location>
        <begin position="1"/>
        <end position="34"/>
    </location>
</feature>
<feature type="region of interest" description="Disordered" evidence="1">
    <location>
        <begin position="60"/>
        <end position="114"/>
    </location>
</feature>
<feature type="region of interest" description="Disordered" evidence="1">
    <location>
        <begin position="228"/>
        <end position="279"/>
    </location>
</feature>
<dbReference type="OrthoDB" id="5556956at2759"/>
<feature type="compositionally biased region" description="Basic and acidic residues" evidence="1">
    <location>
        <begin position="79"/>
        <end position="90"/>
    </location>
</feature>
<dbReference type="Proteomes" id="UP000250266">
    <property type="component" value="Unassembled WGS sequence"/>
</dbReference>
<dbReference type="AlphaFoldDB" id="A0A8E2EFC1"/>
<evidence type="ECO:0000256" key="1">
    <source>
        <dbReference type="SAM" id="MobiDB-lite"/>
    </source>
</evidence>
<dbReference type="InterPro" id="IPR053030">
    <property type="entry name" value="Ribosomal_biogenesis_FAF1-like"/>
</dbReference>
<feature type="compositionally biased region" description="Acidic residues" evidence="1">
    <location>
        <begin position="66"/>
        <end position="78"/>
    </location>
</feature>
<keyword evidence="3" id="KW-1185">Reference proteome</keyword>
<name>A0A8E2EFC1_9PEZI</name>
<protein>
    <submittedName>
        <fullName evidence="2">Uncharacterized protein</fullName>
    </submittedName>
</protein>
<dbReference type="PANTHER" id="PTHR28096:SF1">
    <property type="entry name" value="PROTEIN FAF1"/>
    <property type="match status" value="1"/>
</dbReference>